<dbReference type="GO" id="GO:0005829">
    <property type="term" value="C:cytosol"/>
    <property type="evidence" value="ECO:0007669"/>
    <property type="project" value="TreeGrafter"/>
</dbReference>
<dbReference type="GO" id="GO:0051879">
    <property type="term" value="F:Hsp90 protein binding"/>
    <property type="evidence" value="ECO:0007669"/>
    <property type="project" value="TreeGrafter"/>
</dbReference>
<dbReference type="InterPro" id="IPR019734">
    <property type="entry name" value="TPR_rpt"/>
</dbReference>
<dbReference type="InterPro" id="IPR011990">
    <property type="entry name" value="TPR-like_helical_dom_sf"/>
</dbReference>
<dbReference type="Proteomes" id="UP000593562">
    <property type="component" value="Unassembled WGS sequence"/>
</dbReference>
<name>A0A7J7D678_TRIWF</name>
<accession>A0A7J7D678</accession>
<dbReference type="GO" id="GO:0006457">
    <property type="term" value="P:protein folding"/>
    <property type="evidence" value="ECO:0007669"/>
    <property type="project" value="TreeGrafter"/>
</dbReference>
<dbReference type="SMART" id="SM00028">
    <property type="entry name" value="TPR"/>
    <property type="match status" value="2"/>
</dbReference>
<comment type="caution">
    <text evidence="2">The sequence shown here is derived from an EMBL/GenBank/DDBJ whole genome shotgun (WGS) entry which is preliminary data.</text>
</comment>
<evidence type="ECO:0000313" key="2">
    <source>
        <dbReference type="EMBL" id="KAF5741824.1"/>
    </source>
</evidence>
<protein>
    <submittedName>
        <fullName evidence="2">Tetratricopeptide repeat-containing family protein</fullName>
    </submittedName>
</protein>
<dbReference type="PROSITE" id="PS50005">
    <property type="entry name" value="TPR"/>
    <property type="match status" value="1"/>
</dbReference>
<dbReference type="FunCoup" id="A0A7J7D678">
    <property type="interactions" value="1818"/>
</dbReference>
<dbReference type="InParanoid" id="A0A7J7D678"/>
<dbReference type="SUPFAM" id="SSF48452">
    <property type="entry name" value="TPR-like"/>
    <property type="match status" value="1"/>
</dbReference>
<dbReference type="EMBL" id="JAAARO010000010">
    <property type="protein sequence ID" value="KAF5741824.1"/>
    <property type="molecule type" value="Genomic_DNA"/>
</dbReference>
<dbReference type="PANTHER" id="PTHR46035:SF1">
    <property type="entry name" value="TETRATRICOPEPTIDE REPEAT PROTEIN 4"/>
    <property type="match status" value="1"/>
</dbReference>
<gene>
    <name evidence="2" type="ORF">HS088_TW10G00830</name>
</gene>
<dbReference type="PANTHER" id="PTHR46035">
    <property type="entry name" value="TETRATRICOPEPTIDE REPEAT PROTEIN 4"/>
    <property type="match status" value="1"/>
</dbReference>
<evidence type="ECO:0000313" key="3">
    <source>
        <dbReference type="Proteomes" id="UP000593562"/>
    </source>
</evidence>
<sequence>MALLMEPGSEPKTESEIADLEAIAAIKESIALELKASSFRRNFFEHEKGNEYVKMGKKHYSDAIYCYTIAINQKVLSEAENSLLYANRAHVNLLLGNYRRALTDADEAIKLCPTNVKALYRATKAVLALNLLTEAKSYCEKELEHDPNNFELKKLLKQIDLRKLEEEQREAEVNRAVAEAKGLENGDGNVLRTYWTKEAITGQR</sequence>
<dbReference type="GO" id="GO:0030544">
    <property type="term" value="F:Hsp70 protein binding"/>
    <property type="evidence" value="ECO:0007669"/>
    <property type="project" value="TreeGrafter"/>
</dbReference>
<dbReference type="AlphaFoldDB" id="A0A7J7D678"/>
<reference evidence="2 3" key="1">
    <citation type="journal article" date="2020" name="Nat. Commun.">
        <title>Genome of Tripterygium wilfordii and identification of cytochrome P450 involved in triptolide biosynthesis.</title>
        <authorList>
            <person name="Tu L."/>
            <person name="Su P."/>
            <person name="Zhang Z."/>
            <person name="Gao L."/>
            <person name="Wang J."/>
            <person name="Hu T."/>
            <person name="Zhou J."/>
            <person name="Zhang Y."/>
            <person name="Zhao Y."/>
            <person name="Liu Y."/>
            <person name="Song Y."/>
            <person name="Tong Y."/>
            <person name="Lu Y."/>
            <person name="Yang J."/>
            <person name="Xu C."/>
            <person name="Jia M."/>
            <person name="Peters R.J."/>
            <person name="Huang L."/>
            <person name="Gao W."/>
        </authorList>
    </citation>
    <scope>NUCLEOTIDE SEQUENCE [LARGE SCALE GENOMIC DNA]</scope>
    <source>
        <strain evidence="3">cv. XIE 37</strain>
        <tissue evidence="2">Leaf</tissue>
    </source>
</reference>
<keyword evidence="1" id="KW-0802">TPR repeat</keyword>
<dbReference type="GO" id="GO:0005634">
    <property type="term" value="C:nucleus"/>
    <property type="evidence" value="ECO:0007669"/>
    <property type="project" value="TreeGrafter"/>
</dbReference>
<dbReference type="Gene3D" id="1.25.40.10">
    <property type="entry name" value="Tetratricopeptide repeat domain"/>
    <property type="match status" value="1"/>
</dbReference>
<proteinExistence type="predicted"/>
<feature type="repeat" description="TPR" evidence="1">
    <location>
        <begin position="82"/>
        <end position="115"/>
    </location>
</feature>
<keyword evidence="3" id="KW-1185">Reference proteome</keyword>
<organism evidence="2 3">
    <name type="scientific">Tripterygium wilfordii</name>
    <name type="common">Thunder God vine</name>
    <dbReference type="NCBI Taxonomy" id="458696"/>
    <lineage>
        <taxon>Eukaryota</taxon>
        <taxon>Viridiplantae</taxon>
        <taxon>Streptophyta</taxon>
        <taxon>Embryophyta</taxon>
        <taxon>Tracheophyta</taxon>
        <taxon>Spermatophyta</taxon>
        <taxon>Magnoliopsida</taxon>
        <taxon>eudicotyledons</taxon>
        <taxon>Gunneridae</taxon>
        <taxon>Pentapetalae</taxon>
        <taxon>rosids</taxon>
        <taxon>fabids</taxon>
        <taxon>Celastrales</taxon>
        <taxon>Celastraceae</taxon>
        <taxon>Tripterygium</taxon>
    </lineage>
</organism>
<evidence type="ECO:0000256" key="1">
    <source>
        <dbReference type="PROSITE-ProRule" id="PRU00339"/>
    </source>
</evidence>